<dbReference type="PANTHER" id="PTHR43381:SF5">
    <property type="entry name" value="TR-TYPE G DOMAIN-CONTAINING PROTEIN"/>
    <property type="match status" value="1"/>
</dbReference>
<dbReference type="CDD" id="cd03692">
    <property type="entry name" value="mtIF2_IVc"/>
    <property type="match status" value="1"/>
</dbReference>
<dbReference type="PROSITE" id="PS01176">
    <property type="entry name" value="IF2"/>
    <property type="match status" value="1"/>
</dbReference>
<dbReference type="Gene3D" id="1.10.10.2480">
    <property type="match status" value="1"/>
</dbReference>
<comment type="subcellular location">
    <subcellularLocation>
        <location evidence="1 10 12">Cytoplasm</location>
    </subcellularLocation>
</comment>
<keyword evidence="15" id="KW-1185">Reference proteome</keyword>
<dbReference type="GO" id="GO:0003743">
    <property type="term" value="F:translation initiation factor activity"/>
    <property type="evidence" value="ECO:0007669"/>
    <property type="project" value="UniProtKB-UniRule"/>
</dbReference>
<evidence type="ECO:0000256" key="6">
    <source>
        <dbReference type="ARBA" id="ARBA00022741"/>
    </source>
</evidence>
<accession>A0A1M5NVQ8</accession>
<keyword evidence="4 10" id="KW-0963">Cytoplasm</keyword>
<dbReference type="SUPFAM" id="SSF52540">
    <property type="entry name" value="P-loop containing nucleoside triphosphate hydrolases"/>
    <property type="match status" value="1"/>
</dbReference>
<evidence type="ECO:0000256" key="1">
    <source>
        <dbReference type="ARBA" id="ARBA00004496"/>
    </source>
</evidence>
<dbReference type="NCBIfam" id="TIGR00487">
    <property type="entry name" value="IF-2"/>
    <property type="match status" value="1"/>
</dbReference>
<evidence type="ECO:0000256" key="9">
    <source>
        <dbReference type="ARBA" id="ARBA00025162"/>
    </source>
</evidence>
<evidence type="ECO:0000256" key="7">
    <source>
        <dbReference type="ARBA" id="ARBA00022917"/>
    </source>
</evidence>
<dbReference type="NCBIfam" id="TIGR00231">
    <property type="entry name" value="small_GTP"/>
    <property type="match status" value="1"/>
</dbReference>
<comment type="similarity">
    <text evidence="2 10 11">Belongs to the TRAFAC class translation factor GTPase superfamily. Classic translation factor GTPase family. IF-2 subfamily.</text>
</comment>
<feature type="region of interest" description="G-domain" evidence="10">
    <location>
        <begin position="160"/>
        <end position="308"/>
    </location>
</feature>
<keyword evidence="8 10" id="KW-0342">GTP-binding</keyword>
<reference evidence="15" key="1">
    <citation type="submission" date="2016-11" db="EMBL/GenBank/DDBJ databases">
        <authorList>
            <person name="Varghese N."/>
            <person name="Submissions S."/>
        </authorList>
    </citation>
    <scope>NUCLEOTIDE SEQUENCE [LARGE SCALE GENOMIC DNA]</scope>
    <source>
        <strain evidence="15">DSM 15285</strain>
    </source>
</reference>
<dbReference type="CDD" id="cd01887">
    <property type="entry name" value="IF2_eIF5B"/>
    <property type="match status" value="1"/>
</dbReference>
<dbReference type="Pfam" id="PF22042">
    <property type="entry name" value="EF-G_D2"/>
    <property type="match status" value="1"/>
</dbReference>
<dbReference type="InterPro" id="IPR023115">
    <property type="entry name" value="TIF_IF2_dom3"/>
</dbReference>
<dbReference type="InterPro" id="IPR000795">
    <property type="entry name" value="T_Tr_GTP-bd_dom"/>
</dbReference>
<name>A0A1M5NVQ8_9FIRM</name>
<evidence type="ECO:0000256" key="2">
    <source>
        <dbReference type="ARBA" id="ARBA00007733"/>
    </source>
</evidence>
<evidence type="ECO:0000259" key="13">
    <source>
        <dbReference type="PROSITE" id="PS51722"/>
    </source>
</evidence>
<dbReference type="STRING" id="1123350.SAMN02744040_00248"/>
<dbReference type="Gene3D" id="3.40.50.300">
    <property type="entry name" value="P-loop containing nucleotide triphosphate hydrolases"/>
    <property type="match status" value="1"/>
</dbReference>
<dbReference type="SUPFAM" id="SSF50447">
    <property type="entry name" value="Translation proteins"/>
    <property type="match status" value="2"/>
</dbReference>
<dbReference type="Gene3D" id="2.40.30.10">
    <property type="entry name" value="Translation factors"/>
    <property type="match status" value="2"/>
</dbReference>
<dbReference type="FunFam" id="2.40.30.10:FF:000007">
    <property type="entry name" value="Translation initiation factor IF-2"/>
    <property type="match status" value="1"/>
</dbReference>
<sequence length="655" mass="71427">MSKTRVYKLAQEIGISSKELMEKLEELDIHVANHMSTLDEEEAELIIELLKDEKVDDLNDKKGELAVEEDDDNIPKIEIGSKISVQNLAQLMDKTPSEVITKLIKLGIMATINQEIDYDVAELVALDFGFKTIKEEVKDETEELIKIEEDKPEDLKPRPPIVTVMGHVDHGKTSLLDAIRHSNVTAKEAGGITQHIGASEVDVDGKKIVFLDTPGHEAFTAMRARGAQVTDIAILVVAADDGIMPQTIEAINHSKAAGVPIIVAINKIDKPDANPDRVKQELAEQGLLVEDWGGDVISVPVSALKKQNIDTLLEMILLVAEMEELKANPDKKAVGTVIEAQLDKGRGPVATVLVQNGTLRVGDAIVAGSVCGKVRAMINDKGKRIKEAGPSIPVEILGLSEVPQPGDQFVVVGSDKIARSISEKRKEKLREEQLKATQKVSLDDLFKQMEQGEIKELNIIVKADVQGSVQAVKQSLEKLSNEEVSVKVIHGGVGAITESDVMLASASNAIIIGFNVRPVAGASSLAETEKVDMRTYRIIYNAIEDIQAAMKGMLDPEFVEEELGKAEVRATFKVSGVGTIAGCYVINGKITRNAKIRLVRDGIVIHEGELSSLKRFKDDVREVASGYECGIGIEKYNDVKEGDIIEAYIVKEKER</sequence>
<dbReference type="SUPFAM" id="SSF52156">
    <property type="entry name" value="Initiation factor IF2/eIF5b, domain 3"/>
    <property type="match status" value="1"/>
</dbReference>
<evidence type="ECO:0000256" key="8">
    <source>
        <dbReference type="ARBA" id="ARBA00023134"/>
    </source>
</evidence>
<evidence type="ECO:0000256" key="5">
    <source>
        <dbReference type="ARBA" id="ARBA00022540"/>
    </source>
</evidence>
<dbReference type="HAMAP" id="MF_00100_B">
    <property type="entry name" value="IF_2_B"/>
    <property type="match status" value="1"/>
</dbReference>
<dbReference type="InterPro" id="IPR005225">
    <property type="entry name" value="Small_GTP-bd"/>
</dbReference>
<dbReference type="InterPro" id="IPR015760">
    <property type="entry name" value="TIF_IF2"/>
</dbReference>
<protein>
    <recommendedName>
        <fullName evidence="3 10">Translation initiation factor IF-2</fullName>
    </recommendedName>
</protein>
<dbReference type="CDD" id="cd03702">
    <property type="entry name" value="IF2_mtIF2_II"/>
    <property type="match status" value="1"/>
</dbReference>
<dbReference type="AlphaFoldDB" id="A0A1M5NVQ8"/>
<dbReference type="InterPro" id="IPR004161">
    <property type="entry name" value="EFTu-like_2"/>
</dbReference>
<dbReference type="InterPro" id="IPR036925">
    <property type="entry name" value="TIF_IF2_dom3_sf"/>
</dbReference>
<dbReference type="OrthoDB" id="9811804at2"/>
<evidence type="ECO:0000256" key="4">
    <source>
        <dbReference type="ARBA" id="ARBA00022490"/>
    </source>
</evidence>
<keyword evidence="6 10" id="KW-0547">Nucleotide-binding</keyword>
<dbReference type="Pfam" id="PF03144">
    <property type="entry name" value="GTP_EFTU_D2"/>
    <property type="match status" value="1"/>
</dbReference>
<evidence type="ECO:0000256" key="12">
    <source>
        <dbReference type="RuleBase" id="RU000645"/>
    </source>
</evidence>
<dbReference type="InterPro" id="IPR027417">
    <property type="entry name" value="P-loop_NTPase"/>
</dbReference>
<dbReference type="InterPro" id="IPR000178">
    <property type="entry name" value="TF_IF2_bacterial-like"/>
</dbReference>
<dbReference type="GO" id="GO:0005829">
    <property type="term" value="C:cytosol"/>
    <property type="evidence" value="ECO:0007669"/>
    <property type="project" value="TreeGrafter"/>
</dbReference>
<dbReference type="GO" id="GO:0003924">
    <property type="term" value="F:GTPase activity"/>
    <property type="evidence" value="ECO:0007669"/>
    <property type="project" value="UniProtKB-UniRule"/>
</dbReference>
<dbReference type="InterPro" id="IPR009000">
    <property type="entry name" value="Transl_B-barrel_sf"/>
</dbReference>
<dbReference type="InterPro" id="IPR053905">
    <property type="entry name" value="EF-G-like_DII"/>
</dbReference>
<evidence type="ECO:0000313" key="14">
    <source>
        <dbReference type="EMBL" id="SHG93666.1"/>
    </source>
</evidence>
<dbReference type="FunFam" id="3.40.50.10050:FF:000001">
    <property type="entry name" value="Translation initiation factor IF-2"/>
    <property type="match status" value="1"/>
</dbReference>
<evidence type="ECO:0000313" key="15">
    <source>
        <dbReference type="Proteomes" id="UP000242520"/>
    </source>
</evidence>
<keyword evidence="5 10" id="KW-0396">Initiation factor</keyword>
<organism evidence="14 15">
    <name type="scientific">Tepidibacter thalassicus DSM 15285</name>
    <dbReference type="NCBI Taxonomy" id="1123350"/>
    <lineage>
        <taxon>Bacteria</taxon>
        <taxon>Bacillati</taxon>
        <taxon>Bacillota</taxon>
        <taxon>Clostridia</taxon>
        <taxon>Peptostreptococcales</taxon>
        <taxon>Peptostreptococcaceae</taxon>
        <taxon>Tepidibacter</taxon>
    </lineage>
</organism>
<feature type="binding site" evidence="10">
    <location>
        <begin position="266"/>
        <end position="269"/>
    </location>
    <ligand>
        <name>GTP</name>
        <dbReference type="ChEBI" id="CHEBI:37565"/>
    </ligand>
</feature>
<dbReference type="Pfam" id="PF04760">
    <property type="entry name" value="IF2_N"/>
    <property type="match status" value="2"/>
</dbReference>
<dbReference type="Gene3D" id="3.40.50.10050">
    <property type="entry name" value="Translation initiation factor IF- 2, domain 3"/>
    <property type="match status" value="1"/>
</dbReference>
<dbReference type="Pfam" id="PF11987">
    <property type="entry name" value="IF-2"/>
    <property type="match status" value="1"/>
</dbReference>
<evidence type="ECO:0000256" key="11">
    <source>
        <dbReference type="RuleBase" id="RU000644"/>
    </source>
</evidence>
<feature type="domain" description="Tr-type G" evidence="13">
    <location>
        <begin position="157"/>
        <end position="326"/>
    </location>
</feature>
<feature type="binding site" evidence="10">
    <location>
        <begin position="212"/>
        <end position="216"/>
    </location>
    <ligand>
        <name>GTP</name>
        <dbReference type="ChEBI" id="CHEBI:37565"/>
    </ligand>
</feature>
<proteinExistence type="inferred from homology"/>
<dbReference type="GO" id="GO:0005525">
    <property type="term" value="F:GTP binding"/>
    <property type="evidence" value="ECO:0007669"/>
    <property type="project" value="UniProtKB-KW"/>
</dbReference>
<dbReference type="EMBL" id="FQXH01000005">
    <property type="protein sequence ID" value="SHG93666.1"/>
    <property type="molecule type" value="Genomic_DNA"/>
</dbReference>
<dbReference type="RefSeq" id="WP_072723048.1">
    <property type="nucleotide sequence ID" value="NZ_FQXH01000005.1"/>
</dbReference>
<gene>
    <name evidence="10" type="primary">infB</name>
    <name evidence="14" type="ORF">SAMN02744040_00248</name>
</gene>
<dbReference type="InterPro" id="IPR006847">
    <property type="entry name" value="IF2_N"/>
</dbReference>
<feature type="binding site" evidence="10">
    <location>
        <begin position="166"/>
        <end position="173"/>
    </location>
    <ligand>
        <name>GTP</name>
        <dbReference type="ChEBI" id="CHEBI:37565"/>
    </ligand>
</feature>
<dbReference type="InterPro" id="IPR044145">
    <property type="entry name" value="IF2_II"/>
</dbReference>
<evidence type="ECO:0000256" key="10">
    <source>
        <dbReference type="HAMAP-Rule" id="MF_00100"/>
    </source>
</evidence>
<dbReference type="PANTHER" id="PTHR43381">
    <property type="entry name" value="TRANSLATION INITIATION FACTOR IF-2-RELATED"/>
    <property type="match status" value="1"/>
</dbReference>
<comment type="function">
    <text evidence="9 10 11">One of the essential components for the initiation of protein synthesis. Protects formylmethionyl-tRNA from spontaneous hydrolysis and promotes its binding to the 30S ribosomal subunits. Also involved in the hydrolysis of GTP during the formation of the 70S ribosomal complex.</text>
</comment>
<dbReference type="FunFam" id="2.40.30.10:FF:000008">
    <property type="entry name" value="Translation initiation factor IF-2"/>
    <property type="match status" value="1"/>
</dbReference>
<dbReference type="PROSITE" id="PS51722">
    <property type="entry name" value="G_TR_2"/>
    <property type="match status" value="1"/>
</dbReference>
<evidence type="ECO:0000256" key="3">
    <source>
        <dbReference type="ARBA" id="ARBA00020675"/>
    </source>
</evidence>
<dbReference type="Proteomes" id="UP000242520">
    <property type="component" value="Unassembled WGS sequence"/>
</dbReference>
<dbReference type="Pfam" id="PF00009">
    <property type="entry name" value="GTP_EFTU"/>
    <property type="match status" value="1"/>
</dbReference>
<keyword evidence="7 10" id="KW-0648">Protein biosynthesis</keyword>
<dbReference type="FunFam" id="3.40.50.300:FF:000019">
    <property type="entry name" value="Translation initiation factor IF-2"/>
    <property type="match status" value="1"/>
</dbReference>